<dbReference type="InterPro" id="IPR026988">
    <property type="entry name" value="YaaC-like"/>
</dbReference>
<name>A0A0P9CG33_9BACL</name>
<dbReference type="EMBL" id="LJCO01000030">
    <property type="protein sequence ID" value="KPV44523.1"/>
    <property type="molecule type" value="Genomic_DNA"/>
</dbReference>
<dbReference type="PATRIC" id="fig|471514.4.peg.4130"/>
<dbReference type="AlphaFoldDB" id="A0A0P9CG33"/>
<comment type="caution">
    <text evidence="1">The sequence shown here is derived from an EMBL/GenBank/DDBJ whole genome shotgun (WGS) entry which is preliminary data.</text>
</comment>
<dbReference type="STRING" id="471514.AN477_05795"/>
<evidence type="ECO:0000313" key="1">
    <source>
        <dbReference type="EMBL" id="KPV44523.1"/>
    </source>
</evidence>
<protein>
    <recommendedName>
        <fullName evidence="3">YaaC-like Protein</fullName>
    </recommendedName>
</protein>
<evidence type="ECO:0008006" key="3">
    <source>
        <dbReference type="Google" id="ProtNLM"/>
    </source>
</evidence>
<keyword evidence="2" id="KW-1185">Reference proteome</keyword>
<dbReference type="Pfam" id="PF14175">
    <property type="entry name" value="YaaC"/>
    <property type="match status" value="1"/>
</dbReference>
<dbReference type="Proteomes" id="UP000050482">
    <property type="component" value="Unassembled WGS sequence"/>
</dbReference>
<reference evidence="1 2" key="1">
    <citation type="submission" date="2015-09" db="EMBL/GenBank/DDBJ databases">
        <title>Draft genome sequence of Alicyclobacillus ferrooxydans DSM 22381.</title>
        <authorList>
            <person name="Hemp J."/>
        </authorList>
    </citation>
    <scope>NUCLEOTIDE SEQUENCE [LARGE SCALE GENOMIC DNA]</scope>
    <source>
        <strain evidence="1 2">TC-34</strain>
    </source>
</reference>
<organism evidence="1 2">
    <name type="scientific">Alicyclobacillus ferrooxydans</name>
    <dbReference type="NCBI Taxonomy" id="471514"/>
    <lineage>
        <taxon>Bacteria</taxon>
        <taxon>Bacillati</taxon>
        <taxon>Bacillota</taxon>
        <taxon>Bacilli</taxon>
        <taxon>Bacillales</taxon>
        <taxon>Alicyclobacillaceae</taxon>
        <taxon>Alicyclobacillus</taxon>
    </lineage>
</organism>
<gene>
    <name evidence="1" type="ORF">AN477_05795</name>
</gene>
<proteinExistence type="predicted"/>
<dbReference type="OrthoDB" id="2380109at2"/>
<evidence type="ECO:0000313" key="2">
    <source>
        <dbReference type="Proteomes" id="UP000050482"/>
    </source>
</evidence>
<sequence length="385" mass="43534">MVMADWGEVADELWSFVEYWRSENYMAKVISKFHPDEPNHRVYTAASNSSACARQASAYEASAMTADISVRPLLLYYAYLNWIKALLHAIDVSYPSEAAVLQHGVSVRRTKRVSYHLPSEMVYIYKQGVLQSAAERAGIKLPQRLLLGDVLGMLTPIQHLMTEFYPKFQHLYPIQAEENKIAWRNGILVPRTIAANNGQTVEEWITDLLRSDSEGHMGQALASQDTAADESLDEFTSFVRSVRQAPLGYLRLPRSILQHPWMFKIEAASGFAQGIRALPSVNATESHTLATDTRLVLANRAPLAGWMLHFIVLYCLSALVRYNPLEWSDILRWHNEPDALLIETYLCHAPSHMRLNLAELFRAMVTTKEVEFQTEGHAITSGTLD</sequence>
<accession>A0A0P9CG33</accession>